<protein>
    <submittedName>
        <fullName evidence="2">Uncharacterized protein</fullName>
    </submittedName>
</protein>
<organism evidence="2 3">
    <name type="scientific">Pseudolycoriella hygida</name>
    <dbReference type="NCBI Taxonomy" id="35572"/>
    <lineage>
        <taxon>Eukaryota</taxon>
        <taxon>Metazoa</taxon>
        <taxon>Ecdysozoa</taxon>
        <taxon>Arthropoda</taxon>
        <taxon>Hexapoda</taxon>
        <taxon>Insecta</taxon>
        <taxon>Pterygota</taxon>
        <taxon>Neoptera</taxon>
        <taxon>Endopterygota</taxon>
        <taxon>Diptera</taxon>
        <taxon>Nematocera</taxon>
        <taxon>Sciaroidea</taxon>
        <taxon>Sciaridae</taxon>
        <taxon>Pseudolycoriella</taxon>
    </lineage>
</organism>
<feature type="compositionally biased region" description="Polar residues" evidence="1">
    <location>
        <begin position="37"/>
        <end position="59"/>
    </location>
</feature>
<proteinExistence type="predicted"/>
<sequence>MTDQTYDNQSQQHYQQQNLEQYTADGQSERKSDAVNEITQPPTLTNVPVQHANDSQYQNKYAPVGGDEEESSTTYSENVNIPQQILNGTVENMLPVGVQGNIIGNANVPPNYLESETDESSTQQVKEIINDESDFDFSAN</sequence>
<evidence type="ECO:0000313" key="3">
    <source>
        <dbReference type="Proteomes" id="UP001151699"/>
    </source>
</evidence>
<dbReference type="Proteomes" id="UP001151699">
    <property type="component" value="Chromosome X"/>
</dbReference>
<evidence type="ECO:0000313" key="2">
    <source>
        <dbReference type="EMBL" id="KAJ6639879.1"/>
    </source>
</evidence>
<keyword evidence="3" id="KW-1185">Reference proteome</keyword>
<evidence type="ECO:0000256" key="1">
    <source>
        <dbReference type="SAM" id="MobiDB-lite"/>
    </source>
</evidence>
<feature type="region of interest" description="Disordered" evidence="1">
    <location>
        <begin position="1"/>
        <end position="76"/>
    </location>
</feature>
<name>A0A9Q0MZ64_9DIPT</name>
<dbReference type="OrthoDB" id="8015657at2759"/>
<reference evidence="2" key="1">
    <citation type="submission" date="2022-07" db="EMBL/GenBank/DDBJ databases">
        <authorList>
            <person name="Trinca V."/>
            <person name="Uliana J.V.C."/>
            <person name="Torres T.T."/>
            <person name="Ward R.J."/>
            <person name="Monesi N."/>
        </authorList>
    </citation>
    <scope>NUCLEOTIDE SEQUENCE</scope>
    <source>
        <strain evidence="2">HSMRA1968</strain>
        <tissue evidence="2">Whole embryos</tissue>
    </source>
</reference>
<accession>A0A9Q0MZ64</accession>
<gene>
    <name evidence="2" type="ORF">Bhyg_12626</name>
</gene>
<dbReference type="AlphaFoldDB" id="A0A9Q0MZ64"/>
<dbReference type="EMBL" id="WJQU01000003">
    <property type="protein sequence ID" value="KAJ6639879.1"/>
    <property type="molecule type" value="Genomic_DNA"/>
</dbReference>
<feature type="compositionally biased region" description="Low complexity" evidence="1">
    <location>
        <begin position="1"/>
        <end position="22"/>
    </location>
</feature>
<comment type="caution">
    <text evidence="2">The sequence shown here is derived from an EMBL/GenBank/DDBJ whole genome shotgun (WGS) entry which is preliminary data.</text>
</comment>